<gene>
    <name evidence="2" type="ORF">Pka01_02110</name>
</gene>
<name>A0A8J3LT04_9ACTN</name>
<feature type="transmembrane region" description="Helical" evidence="1">
    <location>
        <begin position="73"/>
        <end position="92"/>
    </location>
</feature>
<evidence type="ECO:0000313" key="2">
    <source>
        <dbReference type="EMBL" id="GIG77084.1"/>
    </source>
</evidence>
<feature type="transmembrane region" description="Helical" evidence="1">
    <location>
        <begin position="198"/>
        <end position="219"/>
    </location>
</feature>
<feature type="transmembrane region" description="Helical" evidence="1">
    <location>
        <begin position="20"/>
        <end position="40"/>
    </location>
</feature>
<keyword evidence="1" id="KW-1133">Transmembrane helix</keyword>
<dbReference type="AlphaFoldDB" id="A0A8J3LT04"/>
<dbReference type="EMBL" id="BONV01000001">
    <property type="protein sequence ID" value="GIG77084.1"/>
    <property type="molecule type" value="Genomic_DNA"/>
</dbReference>
<protein>
    <recommendedName>
        <fullName evidence="4">DUF1345 domain-containing protein</fullName>
    </recommendedName>
</protein>
<evidence type="ECO:0000256" key="1">
    <source>
        <dbReference type="SAM" id="Phobius"/>
    </source>
</evidence>
<feature type="transmembrane region" description="Helical" evidence="1">
    <location>
        <begin position="46"/>
        <end position="66"/>
    </location>
</feature>
<proteinExistence type="predicted"/>
<reference evidence="2 3" key="1">
    <citation type="submission" date="2021-01" db="EMBL/GenBank/DDBJ databases">
        <title>Whole genome shotgun sequence of Planotetraspora kaengkrachanensis NBRC 104272.</title>
        <authorList>
            <person name="Komaki H."/>
            <person name="Tamura T."/>
        </authorList>
    </citation>
    <scope>NUCLEOTIDE SEQUENCE [LARGE SCALE GENOMIC DNA]</scope>
    <source>
        <strain evidence="2 3">NBRC 104272</strain>
    </source>
</reference>
<dbReference type="SUPFAM" id="SSF81324">
    <property type="entry name" value="Voltage-gated potassium channels"/>
    <property type="match status" value="1"/>
</dbReference>
<organism evidence="2 3">
    <name type="scientific">Planotetraspora kaengkrachanensis</name>
    <dbReference type="NCBI Taxonomy" id="575193"/>
    <lineage>
        <taxon>Bacteria</taxon>
        <taxon>Bacillati</taxon>
        <taxon>Actinomycetota</taxon>
        <taxon>Actinomycetes</taxon>
        <taxon>Streptosporangiales</taxon>
        <taxon>Streptosporangiaceae</taxon>
        <taxon>Planotetraspora</taxon>
    </lineage>
</organism>
<evidence type="ECO:0000313" key="3">
    <source>
        <dbReference type="Proteomes" id="UP000630097"/>
    </source>
</evidence>
<keyword evidence="1" id="KW-0812">Transmembrane</keyword>
<dbReference type="Proteomes" id="UP000630097">
    <property type="component" value="Unassembled WGS sequence"/>
</dbReference>
<dbReference type="RefSeq" id="WP_203880602.1">
    <property type="nucleotide sequence ID" value="NZ_BAABHH010000001.1"/>
</dbReference>
<keyword evidence="3" id="KW-1185">Reference proteome</keyword>
<comment type="caution">
    <text evidence="2">The sequence shown here is derived from an EMBL/GenBank/DDBJ whole genome shotgun (WGS) entry which is preliminary data.</text>
</comment>
<sequence>MNSENRLPVWLRETEAEGRWTAAAAVIVVIVIHVLLRTTLDVSPLWLMPALESALLVGLIVANPVSFTRESRFLRASSIALIGVISAANAWILVREVVRLVGGHEHDAARLLATGAGVWIINVLLFALWYWELDRGGPVARSKARCRYPDFLFPQMTQHEVAPPDWRPTFADYFYLAFTNATAFSPTDVMPLSRWAKMVMLVQSATSLIVVALVIARAINVLA</sequence>
<keyword evidence="1" id="KW-0472">Membrane</keyword>
<accession>A0A8J3LT04</accession>
<feature type="transmembrane region" description="Helical" evidence="1">
    <location>
        <begin position="112"/>
        <end position="131"/>
    </location>
</feature>
<evidence type="ECO:0008006" key="4">
    <source>
        <dbReference type="Google" id="ProtNLM"/>
    </source>
</evidence>